<comment type="similarity">
    <text evidence="2">Belongs to the acyltransferase 3 family.</text>
</comment>
<keyword evidence="5 7" id="KW-1133">Transmembrane helix</keyword>
<feature type="transmembrane region" description="Helical" evidence="7">
    <location>
        <begin position="115"/>
        <end position="136"/>
    </location>
</feature>
<dbReference type="InterPro" id="IPR002656">
    <property type="entry name" value="Acyl_transf_3_dom"/>
</dbReference>
<dbReference type="GO" id="GO:0005886">
    <property type="term" value="C:plasma membrane"/>
    <property type="evidence" value="ECO:0007669"/>
    <property type="project" value="UniProtKB-SubCell"/>
</dbReference>
<dbReference type="GO" id="GO:0009246">
    <property type="term" value="P:enterobacterial common antigen biosynthetic process"/>
    <property type="evidence" value="ECO:0007669"/>
    <property type="project" value="TreeGrafter"/>
</dbReference>
<sequence length="286" mass="30809">MRQQWVDGVRGLCVVAVVLFHAELVAGPLLWLSAINQDLAHVRMPLLMGLSGLLLARSLAKGPRRHLVGKARAVLWPYAVWASLDLAQVCVHLLATGEPLPSDLARLALYNPSGYLWFLAFLFCYHVLATPLPPWLRSIGGPALVLLGGTLAPGDLHRFVTLAGWFLVGDLLGRVVGPRVPGVVTDLVGRIRWGILAAVGRQSVVYYACHLVVMVHAVRLVHQAGVTEPRLAVPVAVVVPLAVGALLVRLRRHRWADALFVWPRVDSTAGTEQSGAAVAPAAPSRT</sequence>
<feature type="transmembrane region" description="Helical" evidence="7">
    <location>
        <begin position="40"/>
        <end position="60"/>
    </location>
</feature>
<evidence type="ECO:0000259" key="8">
    <source>
        <dbReference type="Pfam" id="PF01757"/>
    </source>
</evidence>
<dbReference type="EMBL" id="JACCBF010000001">
    <property type="protein sequence ID" value="NYD29529.1"/>
    <property type="molecule type" value="Genomic_DNA"/>
</dbReference>
<comment type="subcellular location">
    <subcellularLocation>
        <location evidence="1">Cell membrane</location>
        <topology evidence="1">Multi-pass membrane protein</topology>
    </subcellularLocation>
</comment>
<feature type="domain" description="Acyltransferase 3" evidence="8">
    <location>
        <begin position="4"/>
        <end position="150"/>
    </location>
</feature>
<comment type="caution">
    <text evidence="9">The sequence shown here is derived from an EMBL/GenBank/DDBJ whole genome shotgun (WGS) entry which is preliminary data.</text>
</comment>
<evidence type="ECO:0000256" key="6">
    <source>
        <dbReference type="ARBA" id="ARBA00023136"/>
    </source>
</evidence>
<feature type="transmembrane region" description="Helical" evidence="7">
    <location>
        <begin position="204"/>
        <end position="225"/>
    </location>
</feature>
<evidence type="ECO:0000313" key="10">
    <source>
        <dbReference type="Proteomes" id="UP000582231"/>
    </source>
</evidence>
<keyword evidence="6 7" id="KW-0472">Membrane</keyword>
<name>A0A852RGA4_9ACTN</name>
<evidence type="ECO:0000256" key="7">
    <source>
        <dbReference type="SAM" id="Phobius"/>
    </source>
</evidence>
<evidence type="ECO:0000256" key="2">
    <source>
        <dbReference type="ARBA" id="ARBA00007400"/>
    </source>
</evidence>
<dbReference type="PANTHER" id="PTHR40074">
    <property type="entry name" value="O-ACETYLTRANSFERASE WECH"/>
    <property type="match status" value="1"/>
</dbReference>
<keyword evidence="4 7" id="KW-0812">Transmembrane</keyword>
<feature type="transmembrane region" description="Helical" evidence="7">
    <location>
        <begin position="231"/>
        <end position="250"/>
    </location>
</feature>
<dbReference type="Proteomes" id="UP000582231">
    <property type="component" value="Unassembled WGS sequence"/>
</dbReference>
<dbReference type="PANTHER" id="PTHR40074:SF2">
    <property type="entry name" value="O-ACETYLTRANSFERASE WECH"/>
    <property type="match status" value="1"/>
</dbReference>
<organism evidence="9 10">
    <name type="scientific">Nocardioides kongjuensis</name>
    <dbReference type="NCBI Taxonomy" id="349522"/>
    <lineage>
        <taxon>Bacteria</taxon>
        <taxon>Bacillati</taxon>
        <taxon>Actinomycetota</taxon>
        <taxon>Actinomycetes</taxon>
        <taxon>Propionibacteriales</taxon>
        <taxon>Nocardioidaceae</taxon>
        <taxon>Nocardioides</taxon>
    </lineage>
</organism>
<evidence type="ECO:0000256" key="1">
    <source>
        <dbReference type="ARBA" id="ARBA00004651"/>
    </source>
</evidence>
<evidence type="ECO:0000313" key="9">
    <source>
        <dbReference type="EMBL" id="NYD29529.1"/>
    </source>
</evidence>
<keyword evidence="3" id="KW-1003">Cell membrane</keyword>
<accession>A0A852RGA4</accession>
<dbReference type="RefSeq" id="WP_179725896.1">
    <property type="nucleotide sequence ID" value="NZ_BAABEF010000001.1"/>
</dbReference>
<gene>
    <name evidence="9" type="ORF">BJ958_001075</name>
</gene>
<dbReference type="GO" id="GO:0016413">
    <property type="term" value="F:O-acetyltransferase activity"/>
    <property type="evidence" value="ECO:0007669"/>
    <property type="project" value="TreeGrafter"/>
</dbReference>
<keyword evidence="10" id="KW-1185">Reference proteome</keyword>
<evidence type="ECO:0000256" key="5">
    <source>
        <dbReference type="ARBA" id="ARBA00022989"/>
    </source>
</evidence>
<dbReference type="Pfam" id="PF01757">
    <property type="entry name" value="Acyl_transf_3"/>
    <property type="match status" value="1"/>
</dbReference>
<feature type="transmembrane region" description="Helical" evidence="7">
    <location>
        <begin position="12"/>
        <end position="34"/>
    </location>
</feature>
<reference evidence="9 10" key="1">
    <citation type="submission" date="2020-07" db="EMBL/GenBank/DDBJ databases">
        <title>Sequencing the genomes of 1000 actinobacteria strains.</title>
        <authorList>
            <person name="Klenk H.-P."/>
        </authorList>
    </citation>
    <scope>NUCLEOTIDE SEQUENCE [LARGE SCALE GENOMIC DNA]</scope>
    <source>
        <strain evidence="9 10">DSM 19082</strain>
    </source>
</reference>
<evidence type="ECO:0000256" key="3">
    <source>
        <dbReference type="ARBA" id="ARBA00022475"/>
    </source>
</evidence>
<proteinExistence type="inferred from homology"/>
<dbReference type="AlphaFoldDB" id="A0A852RGA4"/>
<protein>
    <submittedName>
        <fullName evidence="9">Putative membrane protein YcfT</fullName>
    </submittedName>
</protein>
<evidence type="ECO:0000256" key="4">
    <source>
        <dbReference type="ARBA" id="ARBA00022692"/>
    </source>
</evidence>